<protein>
    <submittedName>
        <fullName evidence="2">Glycosyltransferase</fullName>
        <ecNumber evidence="2">2.4.-.-</ecNumber>
    </submittedName>
</protein>
<dbReference type="PANTHER" id="PTHR12526">
    <property type="entry name" value="GLYCOSYLTRANSFERASE"/>
    <property type="match status" value="1"/>
</dbReference>
<dbReference type="GO" id="GO:0016757">
    <property type="term" value="F:glycosyltransferase activity"/>
    <property type="evidence" value="ECO:0007669"/>
    <property type="project" value="UniProtKB-KW"/>
</dbReference>
<dbReference type="Gene3D" id="3.40.50.2000">
    <property type="entry name" value="Glycogen Phosphorylase B"/>
    <property type="match status" value="2"/>
</dbReference>
<dbReference type="AlphaFoldDB" id="A0A921KK48"/>
<dbReference type="EC" id="2.4.-.-" evidence="2"/>
<dbReference type="Proteomes" id="UP000749320">
    <property type="component" value="Unassembled WGS sequence"/>
</dbReference>
<keyword evidence="2" id="KW-0328">Glycosyltransferase</keyword>
<accession>A0A921KK48</accession>
<reference evidence="2" key="1">
    <citation type="journal article" date="2021" name="PeerJ">
        <title>Extensive microbial diversity within the chicken gut microbiome revealed by metagenomics and culture.</title>
        <authorList>
            <person name="Gilroy R."/>
            <person name="Ravi A."/>
            <person name="Getino M."/>
            <person name="Pursley I."/>
            <person name="Horton D.L."/>
            <person name="Alikhan N.F."/>
            <person name="Baker D."/>
            <person name="Gharbi K."/>
            <person name="Hall N."/>
            <person name="Watson M."/>
            <person name="Adriaenssens E.M."/>
            <person name="Foster-Nyarko E."/>
            <person name="Jarju S."/>
            <person name="Secka A."/>
            <person name="Antonio M."/>
            <person name="Oren A."/>
            <person name="Chaudhuri R.R."/>
            <person name="La Ragione R."/>
            <person name="Hildebrand F."/>
            <person name="Pallen M.J."/>
        </authorList>
    </citation>
    <scope>NUCLEOTIDE SEQUENCE</scope>
    <source>
        <strain evidence="2">CHK193-16274</strain>
    </source>
</reference>
<sequence>ISRKSKLLIKLTYWRADGYVFQTNQAKECYSKSIQRRGTVIHNPVKPNLPTKTNIDSRRIVAVGRLNPQKNYPMLLRAFSQISKEFPDYTLEIYGQGELQEYILKLIKKLELDKKVTLCGYCLDVHEKIKDAEIFVMSSDCEGMPNSLMEAMAIGLPVICTDCPAGGPAELIKNGVNGLLTPVGDSEKMAQNIQVLIEDGQFREKLGKEAMKIRKTHSIENIVKQWDEILL</sequence>
<dbReference type="EMBL" id="DYWV01000074">
    <property type="protein sequence ID" value="HJF39717.1"/>
    <property type="molecule type" value="Genomic_DNA"/>
</dbReference>
<dbReference type="InterPro" id="IPR001296">
    <property type="entry name" value="Glyco_trans_1"/>
</dbReference>
<feature type="domain" description="Glycosyl transferase family 1" evidence="1">
    <location>
        <begin position="56"/>
        <end position="211"/>
    </location>
</feature>
<comment type="caution">
    <text evidence="2">The sequence shown here is derived from an EMBL/GenBank/DDBJ whole genome shotgun (WGS) entry which is preliminary data.</text>
</comment>
<dbReference type="Pfam" id="PF00534">
    <property type="entry name" value="Glycos_transf_1"/>
    <property type="match status" value="1"/>
</dbReference>
<gene>
    <name evidence="2" type="ORF">K8V91_02225</name>
</gene>
<evidence type="ECO:0000313" key="2">
    <source>
        <dbReference type="EMBL" id="HJF39717.1"/>
    </source>
</evidence>
<dbReference type="SUPFAM" id="SSF53756">
    <property type="entry name" value="UDP-Glycosyltransferase/glycogen phosphorylase"/>
    <property type="match status" value="1"/>
</dbReference>
<keyword evidence="2" id="KW-0808">Transferase</keyword>
<reference evidence="2" key="2">
    <citation type="submission" date="2021-09" db="EMBL/GenBank/DDBJ databases">
        <authorList>
            <person name="Gilroy R."/>
        </authorList>
    </citation>
    <scope>NUCLEOTIDE SEQUENCE</scope>
    <source>
        <strain evidence="2">CHK193-16274</strain>
    </source>
</reference>
<dbReference type="PANTHER" id="PTHR12526:SF630">
    <property type="entry name" value="GLYCOSYLTRANSFERASE"/>
    <property type="match status" value="1"/>
</dbReference>
<proteinExistence type="predicted"/>
<organism evidence="2 3">
    <name type="scientific">Thomasclavelia spiroformis</name>
    <dbReference type="NCBI Taxonomy" id="29348"/>
    <lineage>
        <taxon>Bacteria</taxon>
        <taxon>Bacillati</taxon>
        <taxon>Bacillota</taxon>
        <taxon>Erysipelotrichia</taxon>
        <taxon>Erysipelotrichales</taxon>
        <taxon>Coprobacillaceae</taxon>
        <taxon>Thomasclavelia</taxon>
    </lineage>
</organism>
<name>A0A921KK48_9FIRM</name>
<evidence type="ECO:0000313" key="3">
    <source>
        <dbReference type="Proteomes" id="UP000749320"/>
    </source>
</evidence>
<evidence type="ECO:0000259" key="1">
    <source>
        <dbReference type="Pfam" id="PF00534"/>
    </source>
</evidence>
<feature type="non-terminal residue" evidence="2">
    <location>
        <position position="1"/>
    </location>
</feature>